<evidence type="ECO:0000256" key="2">
    <source>
        <dbReference type="ARBA" id="ARBA00022475"/>
    </source>
</evidence>
<dbReference type="Pfam" id="PF00753">
    <property type="entry name" value="Lactamase_B"/>
    <property type="match status" value="1"/>
</dbReference>
<evidence type="ECO:0000256" key="1">
    <source>
        <dbReference type="ARBA" id="ARBA00004651"/>
    </source>
</evidence>
<dbReference type="CDD" id="cd07731">
    <property type="entry name" value="ComA-like_MBL-fold"/>
    <property type="match status" value="1"/>
</dbReference>
<accession>A0ABU5DHV3</accession>
<dbReference type="InterPro" id="IPR004477">
    <property type="entry name" value="ComEC_N"/>
</dbReference>
<feature type="transmembrane region" description="Helical" evidence="6">
    <location>
        <begin position="252"/>
        <end position="274"/>
    </location>
</feature>
<feature type="transmembrane region" description="Helical" evidence="6">
    <location>
        <begin position="363"/>
        <end position="384"/>
    </location>
</feature>
<dbReference type="NCBIfam" id="TIGR00361">
    <property type="entry name" value="ComEC_Rec2"/>
    <property type="match status" value="1"/>
</dbReference>
<reference evidence="8 9" key="1">
    <citation type="submission" date="2023-11" db="EMBL/GenBank/DDBJ databases">
        <title>Paucibacter sp. nov., isolated from fresh soil in Korea.</title>
        <authorList>
            <person name="Le N.T.T."/>
        </authorList>
    </citation>
    <scope>NUCLEOTIDE SEQUENCE [LARGE SCALE GENOMIC DNA]</scope>
    <source>
        <strain evidence="8 9">R3-3</strain>
    </source>
</reference>
<feature type="transmembrane region" description="Helical" evidence="6">
    <location>
        <begin position="419"/>
        <end position="438"/>
    </location>
</feature>
<gene>
    <name evidence="8" type="ORF">SNE35_15205</name>
</gene>
<dbReference type="EMBL" id="JAXCLA010000004">
    <property type="protein sequence ID" value="MDY0745867.1"/>
    <property type="molecule type" value="Genomic_DNA"/>
</dbReference>
<keyword evidence="9" id="KW-1185">Reference proteome</keyword>
<dbReference type="InterPro" id="IPR052159">
    <property type="entry name" value="Competence_DNA_uptake"/>
</dbReference>
<evidence type="ECO:0000256" key="5">
    <source>
        <dbReference type="ARBA" id="ARBA00023136"/>
    </source>
</evidence>
<evidence type="ECO:0000313" key="8">
    <source>
        <dbReference type="EMBL" id="MDY0745867.1"/>
    </source>
</evidence>
<name>A0ABU5DHV3_9BURK</name>
<dbReference type="InterPro" id="IPR025405">
    <property type="entry name" value="DUF4131"/>
</dbReference>
<keyword evidence="4 6" id="KW-1133">Transmembrane helix</keyword>
<dbReference type="Gene3D" id="3.60.15.10">
    <property type="entry name" value="Ribonuclease Z/Hydroxyacylglutathione hydrolase-like"/>
    <property type="match status" value="1"/>
</dbReference>
<dbReference type="RefSeq" id="WP_320423758.1">
    <property type="nucleotide sequence ID" value="NZ_JAXCLA010000004.1"/>
</dbReference>
<proteinExistence type="predicted"/>
<comment type="caution">
    <text evidence="8">The sequence shown here is derived from an EMBL/GenBank/DDBJ whole genome shotgun (WGS) entry which is preliminary data.</text>
</comment>
<organism evidence="8 9">
    <name type="scientific">Roseateles agri</name>
    <dbReference type="NCBI Taxonomy" id="3098619"/>
    <lineage>
        <taxon>Bacteria</taxon>
        <taxon>Pseudomonadati</taxon>
        <taxon>Pseudomonadota</taxon>
        <taxon>Betaproteobacteria</taxon>
        <taxon>Burkholderiales</taxon>
        <taxon>Sphaerotilaceae</taxon>
        <taxon>Roseateles</taxon>
    </lineage>
</organism>
<dbReference type="SUPFAM" id="SSF56281">
    <property type="entry name" value="Metallo-hydrolase/oxidoreductase"/>
    <property type="match status" value="1"/>
</dbReference>
<dbReference type="Proteomes" id="UP001285263">
    <property type="component" value="Unassembled WGS sequence"/>
</dbReference>
<evidence type="ECO:0000259" key="7">
    <source>
        <dbReference type="SMART" id="SM00849"/>
    </source>
</evidence>
<keyword evidence="2" id="KW-1003">Cell membrane</keyword>
<keyword evidence="5 6" id="KW-0472">Membrane</keyword>
<comment type="subcellular location">
    <subcellularLocation>
        <location evidence="1">Cell membrane</location>
        <topology evidence="1">Multi-pass membrane protein</topology>
    </subcellularLocation>
</comment>
<keyword evidence="3 6" id="KW-0812">Transmembrane</keyword>
<feature type="domain" description="Metallo-beta-lactamase" evidence="7">
    <location>
        <begin position="532"/>
        <end position="728"/>
    </location>
</feature>
<dbReference type="Pfam" id="PF03772">
    <property type="entry name" value="Competence"/>
    <property type="match status" value="1"/>
</dbReference>
<dbReference type="NCBIfam" id="TIGR00360">
    <property type="entry name" value="ComEC_N-term"/>
    <property type="match status" value="1"/>
</dbReference>
<dbReference type="InterPro" id="IPR035681">
    <property type="entry name" value="ComA-like_MBL"/>
</dbReference>
<sequence>MTTGRRPGVGPALGWLIGLALLQRCERLPGPLEWALLLAALAAALATWRRALPLAALLLALALGAGRAQLRIDEALPEAWEGRDVLLIGRIDSLPSATLGQGGAPGWRFAFEVLDARAGPSAQDPPLALPRHMMLSAFGEPGGTAPPIRAGESWQAVARLKRPHGLMNPFAFDYELWMFEQDLRATGVLRPGTLQRLTPAPFWSLDAWRQRLRDALGRRIGDPAHAGVLAALSLGDQDAIAKSDWTLFRNTGVAHLLAVSGTHVTMFAWAAQWLVGRLWRRSARLCLLAPAPRVALWAGVAAAFVYALFSGWGVPSQRTVWMLASLALLRSLGLRWPWPLLLLASAVVVTAIDPWAISQAGFWLSFAAVGLLMASGGAPAGTGWRAALREGLRSQWVATLGLTPLSLLFFQQISVVGLAANLLAIPLVTFVVAPLSLLGALVPGAWWLAEQGVAALMAWLRWLDALPGAVWQLPVAPLWAQVSGLAGGVLMALPLPWRLRTCGLALLLPLLWPAPLRPAVGTFELLAADIGQGTAVLLRTQGHDLMFDTGPQFGPQADAGQRVLVPLARALGTMRLDRLVLSHRDVDHVGGAASVMAGLPVAELLSSLEDSHPLLRMAPHRRCEQGQRWAWDGVRFEVLWPPAAQYEDAKVKSNAMSCVLRVIDATGRAVLLTGDIEAAQETALVQASAPDALRADLLLVPHHGSKTSSTDALLDAVSPRLALVQAGYRNRFGHPALPVLARYQRHGIRVLSSPDCGALHWQAGEWNCQRVLARRYWHALPRADDAAQGPPIPISEDEPAGP</sequence>
<evidence type="ECO:0000256" key="4">
    <source>
        <dbReference type="ARBA" id="ARBA00022989"/>
    </source>
</evidence>
<dbReference type="Pfam" id="PF13567">
    <property type="entry name" value="DUF4131"/>
    <property type="match status" value="1"/>
</dbReference>
<dbReference type="SMART" id="SM00849">
    <property type="entry name" value="Lactamase_B"/>
    <property type="match status" value="1"/>
</dbReference>
<dbReference type="InterPro" id="IPR036866">
    <property type="entry name" value="RibonucZ/Hydroxyglut_hydro"/>
</dbReference>
<dbReference type="PANTHER" id="PTHR30619">
    <property type="entry name" value="DNA INTERNALIZATION/COMPETENCE PROTEIN COMEC/REC2"/>
    <property type="match status" value="1"/>
</dbReference>
<protein>
    <submittedName>
        <fullName evidence="8">DNA internalization-related competence protein ComEC/Rec2</fullName>
    </submittedName>
</protein>
<dbReference type="InterPro" id="IPR004797">
    <property type="entry name" value="Competence_ComEC/Rec2"/>
</dbReference>
<evidence type="ECO:0000256" key="6">
    <source>
        <dbReference type="SAM" id="Phobius"/>
    </source>
</evidence>
<dbReference type="InterPro" id="IPR001279">
    <property type="entry name" value="Metallo-B-lactamas"/>
</dbReference>
<evidence type="ECO:0000256" key="3">
    <source>
        <dbReference type="ARBA" id="ARBA00022692"/>
    </source>
</evidence>
<feature type="transmembrane region" description="Helical" evidence="6">
    <location>
        <begin position="294"/>
        <end position="315"/>
    </location>
</feature>
<feature type="transmembrane region" description="Helical" evidence="6">
    <location>
        <begin position="396"/>
        <end position="413"/>
    </location>
</feature>
<dbReference type="PANTHER" id="PTHR30619:SF1">
    <property type="entry name" value="RECOMBINATION PROTEIN 2"/>
    <property type="match status" value="1"/>
</dbReference>
<feature type="transmembrane region" description="Helical" evidence="6">
    <location>
        <begin position="336"/>
        <end position="357"/>
    </location>
</feature>
<evidence type="ECO:0000313" key="9">
    <source>
        <dbReference type="Proteomes" id="UP001285263"/>
    </source>
</evidence>